<dbReference type="Pfam" id="PF07949">
    <property type="entry name" value="YbbR"/>
    <property type="match status" value="3"/>
</dbReference>
<dbReference type="CDD" id="cd20206">
    <property type="entry name" value="YbbR"/>
    <property type="match status" value="1"/>
</dbReference>
<dbReference type="Proteomes" id="UP000077134">
    <property type="component" value="Unassembled WGS sequence"/>
</dbReference>
<dbReference type="RefSeq" id="WP_162274315.1">
    <property type="nucleotide sequence ID" value="NZ_CP017770.1"/>
</dbReference>
<comment type="caution">
    <text evidence="2">The sequence shown here is derived from an EMBL/GenBank/DDBJ whole genome shotgun (WGS) entry which is preliminary data.</text>
</comment>
<dbReference type="PANTHER" id="PTHR37804">
    <property type="entry name" value="CDAA REGULATORY PROTEIN CDAR"/>
    <property type="match status" value="1"/>
</dbReference>
<evidence type="ECO:0000256" key="1">
    <source>
        <dbReference type="SAM" id="MobiDB-lite"/>
    </source>
</evidence>
<gene>
    <name evidence="2" type="ORF">PNBC_07900</name>
</gene>
<dbReference type="InterPro" id="IPR053154">
    <property type="entry name" value="c-di-AMP_regulator"/>
</dbReference>
<name>A0A167EWI1_9BACL</name>
<dbReference type="Gene3D" id="2.170.120.40">
    <property type="entry name" value="YbbR-like domain"/>
    <property type="match status" value="2"/>
</dbReference>
<dbReference type="PANTHER" id="PTHR37804:SF1">
    <property type="entry name" value="CDAA REGULATORY PROTEIN CDAR"/>
    <property type="match status" value="1"/>
</dbReference>
<accession>A0A167EWI1</accession>
<feature type="compositionally biased region" description="Acidic residues" evidence="1">
    <location>
        <begin position="422"/>
        <end position="436"/>
    </location>
</feature>
<proteinExistence type="predicted"/>
<dbReference type="AlphaFoldDB" id="A0A167EWI1"/>
<evidence type="ECO:0000313" key="2">
    <source>
        <dbReference type="EMBL" id="OAB75946.1"/>
    </source>
</evidence>
<feature type="region of interest" description="Disordered" evidence="1">
    <location>
        <begin position="414"/>
        <end position="473"/>
    </location>
</feature>
<reference evidence="2 3" key="1">
    <citation type="submission" date="2016-02" db="EMBL/GenBank/DDBJ databases">
        <title>Paenibacillus sp. LPB0068, isolated from Crassostrea gigas.</title>
        <authorList>
            <person name="Shin S.-K."/>
            <person name="Yi H."/>
        </authorList>
    </citation>
    <scope>NUCLEOTIDE SEQUENCE [LARGE SCALE GENOMIC DNA]</scope>
    <source>
        <strain evidence="2 3">LPB0068</strain>
    </source>
</reference>
<dbReference type="STRING" id="1763538.LPB68_15120"/>
<dbReference type="EMBL" id="LSFN01000006">
    <property type="protein sequence ID" value="OAB75946.1"/>
    <property type="molecule type" value="Genomic_DNA"/>
</dbReference>
<keyword evidence="3" id="KW-1185">Reference proteome</keyword>
<sequence length="473" mass="51103">MERWIKNNTVVKILAIAVSILLWGMVHIEDDTTTPTSSMDSTIIENVKVQHYGLDESLYVLNAIDTERVRIEVEGKRSAITSIFNDDYKVMLDLTEMKEGTFTVPLSYELPSGVQLVSMSPSKVTVTIEKQTQASFPVTIVTTGSVADNYVMGEPIIEPNQVKVTLPDSELDGVIKVQGKIKLEGSTETISDKKVTLIALDSNGQQVKDALIEPSEVSVQIPIIPPSKIVPLNIQYSGSLPDGLVLSSTQPSVNKVTVYGPMDTLSKIESYDAATVDLSQIDAVGSFTLDVELVLPTGVVKIEPNPIQVVFEVVAVGEVTLDNIPVEIEGVSEDTVVTVVKPEGKMVSLTLSGAYTLLNNLEISDIHVSINAENLKPGVQEVPLIVSLPQFITLGSEQVMTATIEVTDKNATPTINDTVLPNDDDIEPVEEGEMGEMVDPTDPVKDSIDEVESSETQTGTDIDKADPNTETIP</sequence>
<evidence type="ECO:0008006" key="4">
    <source>
        <dbReference type="Google" id="ProtNLM"/>
    </source>
</evidence>
<organism evidence="2 3">
    <name type="scientific">Paenibacillus crassostreae</name>
    <dbReference type="NCBI Taxonomy" id="1763538"/>
    <lineage>
        <taxon>Bacteria</taxon>
        <taxon>Bacillati</taxon>
        <taxon>Bacillota</taxon>
        <taxon>Bacilli</taxon>
        <taxon>Bacillales</taxon>
        <taxon>Paenibacillaceae</taxon>
        <taxon>Paenibacillus</taxon>
    </lineage>
</organism>
<dbReference type="Gene3D" id="2.170.120.30">
    <property type="match status" value="2"/>
</dbReference>
<evidence type="ECO:0000313" key="3">
    <source>
        <dbReference type="Proteomes" id="UP000077134"/>
    </source>
</evidence>
<protein>
    <recommendedName>
        <fullName evidence="4">YbbR-like domain-containing protein YbbR</fullName>
    </recommendedName>
</protein>
<dbReference type="InterPro" id="IPR012505">
    <property type="entry name" value="YbbR"/>
</dbReference>